<evidence type="ECO:0000313" key="5">
    <source>
        <dbReference type="Proteomes" id="UP000580250"/>
    </source>
</evidence>
<protein>
    <recommendedName>
        <fullName evidence="3">CBF1-interacting co-repressor CIR N-terminal domain-containing protein</fullName>
    </recommendedName>
</protein>
<comment type="caution">
    <text evidence="4">The sequence shown here is derived from an EMBL/GenBank/DDBJ whole genome shotgun (WGS) entry which is preliminary data.</text>
</comment>
<proteinExistence type="predicted"/>
<dbReference type="PANTHER" id="PTHR22093:SF0">
    <property type="entry name" value="LEUKOCYTE RECEPTOR CLUSTER MEMBER 1"/>
    <property type="match status" value="1"/>
</dbReference>
<dbReference type="EMBL" id="CAJEWN010000009">
    <property type="protein sequence ID" value="CAD2129975.1"/>
    <property type="molecule type" value="Genomic_DNA"/>
</dbReference>
<dbReference type="InterPro" id="IPR039875">
    <property type="entry name" value="LENG1-like"/>
</dbReference>
<feature type="region of interest" description="Disordered" evidence="1">
    <location>
        <begin position="21"/>
        <end position="44"/>
    </location>
</feature>
<dbReference type="PANTHER" id="PTHR22093">
    <property type="entry name" value="LEUKOCYTE RECEPTOR CLUSTER LRC MEMBER 1"/>
    <property type="match status" value="1"/>
</dbReference>
<keyword evidence="2" id="KW-0812">Transmembrane</keyword>
<reference evidence="4 5" key="1">
    <citation type="submission" date="2020-08" db="EMBL/GenBank/DDBJ databases">
        <authorList>
            <person name="Koutsovoulos G."/>
            <person name="Danchin GJ E."/>
        </authorList>
    </citation>
    <scope>NUCLEOTIDE SEQUENCE [LARGE SCALE GENOMIC DNA]</scope>
</reference>
<keyword evidence="2" id="KW-0472">Membrane</keyword>
<accession>A0A6V7TQZ9</accession>
<dbReference type="Pfam" id="PF10197">
    <property type="entry name" value="Cir_N"/>
    <property type="match status" value="1"/>
</dbReference>
<evidence type="ECO:0000256" key="2">
    <source>
        <dbReference type="SAM" id="Phobius"/>
    </source>
</evidence>
<keyword evidence="2" id="KW-1133">Transmembrane helix</keyword>
<dbReference type="AlphaFoldDB" id="A0A6V7TQZ9"/>
<dbReference type="SMART" id="SM01083">
    <property type="entry name" value="Cir_N"/>
    <property type="match status" value="1"/>
</dbReference>
<evidence type="ECO:0000259" key="3">
    <source>
        <dbReference type="SMART" id="SM01083"/>
    </source>
</evidence>
<feature type="transmembrane region" description="Helical" evidence="2">
    <location>
        <begin position="198"/>
        <end position="218"/>
    </location>
</feature>
<feature type="domain" description="CBF1-interacting co-repressor CIR N-terminal" evidence="3">
    <location>
        <begin position="8"/>
        <end position="44"/>
    </location>
</feature>
<dbReference type="Proteomes" id="UP000580250">
    <property type="component" value="Unassembled WGS sequence"/>
</dbReference>
<dbReference type="InterPro" id="IPR019339">
    <property type="entry name" value="CIR_N_dom"/>
</dbReference>
<name>A0A6V7TQZ9_MELEN</name>
<sequence length="247" mass="29014">MNILRHKKWHVRTKENVARVRRDEAKAAEEEKARAERAELADHEDRIQRLRSRNIGNTSDVESVKDILVSSSVYSQDCMGGTSCSTSARNEHHVNLFKELEEQERKNFASGNKEYAAEKKKEQDDWESKVGIMKRFAEDTKEYSKDNEWWERIPLMREHDKKPSKVSKSEKKFLTSEERKAIKLKKDKKKKRKDRIKGIEDGLFFLFINFLIILRFPAHQHQLSPVLILIFFGKNAWLGNVESNNAL</sequence>
<organism evidence="4 5">
    <name type="scientific">Meloidogyne enterolobii</name>
    <name type="common">Root-knot nematode worm</name>
    <name type="synonym">Meloidogyne mayaguensis</name>
    <dbReference type="NCBI Taxonomy" id="390850"/>
    <lineage>
        <taxon>Eukaryota</taxon>
        <taxon>Metazoa</taxon>
        <taxon>Ecdysozoa</taxon>
        <taxon>Nematoda</taxon>
        <taxon>Chromadorea</taxon>
        <taxon>Rhabditida</taxon>
        <taxon>Tylenchina</taxon>
        <taxon>Tylenchomorpha</taxon>
        <taxon>Tylenchoidea</taxon>
        <taxon>Meloidogynidae</taxon>
        <taxon>Meloidogyninae</taxon>
        <taxon>Meloidogyne</taxon>
    </lineage>
</organism>
<dbReference type="OrthoDB" id="2159131at2759"/>
<evidence type="ECO:0000313" key="4">
    <source>
        <dbReference type="EMBL" id="CAD2129975.1"/>
    </source>
</evidence>
<evidence type="ECO:0000256" key="1">
    <source>
        <dbReference type="SAM" id="MobiDB-lite"/>
    </source>
</evidence>
<gene>
    <name evidence="4" type="ORF">MENT_LOCUS2784</name>
</gene>